<accession>A0ABV3G240</accession>
<evidence type="ECO:0000313" key="4">
    <source>
        <dbReference type="Proteomes" id="UP001551695"/>
    </source>
</evidence>
<evidence type="ECO:0000256" key="1">
    <source>
        <dbReference type="ARBA" id="ARBA00006484"/>
    </source>
</evidence>
<evidence type="ECO:0000313" key="3">
    <source>
        <dbReference type="EMBL" id="MEV0711743.1"/>
    </source>
</evidence>
<protein>
    <submittedName>
        <fullName evidence="3">SDR family oxidoreductase</fullName>
    </submittedName>
</protein>
<keyword evidence="4" id="KW-1185">Reference proteome</keyword>
<reference evidence="3 4" key="1">
    <citation type="submission" date="2024-06" db="EMBL/GenBank/DDBJ databases">
        <title>The Natural Products Discovery Center: Release of the First 8490 Sequenced Strains for Exploring Actinobacteria Biosynthetic Diversity.</title>
        <authorList>
            <person name="Kalkreuter E."/>
            <person name="Kautsar S.A."/>
            <person name="Yang D."/>
            <person name="Bader C.D."/>
            <person name="Teijaro C.N."/>
            <person name="Fluegel L."/>
            <person name="Davis C.M."/>
            <person name="Simpson J.R."/>
            <person name="Lauterbach L."/>
            <person name="Steele A.D."/>
            <person name="Gui C."/>
            <person name="Meng S."/>
            <person name="Li G."/>
            <person name="Viehrig K."/>
            <person name="Ye F."/>
            <person name="Su P."/>
            <person name="Kiefer A.F."/>
            <person name="Nichols A."/>
            <person name="Cepeda A.J."/>
            <person name="Yan W."/>
            <person name="Fan B."/>
            <person name="Jiang Y."/>
            <person name="Adhikari A."/>
            <person name="Zheng C.-J."/>
            <person name="Schuster L."/>
            <person name="Cowan T.M."/>
            <person name="Smanski M.J."/>
            <person name="Chevrette M.G."/>
            <person name="De Carvalho L.P.S."/>
            <person name="Shen B."/>
        </authorList>
    </citation>
    <scope>NUCLEOTIDE SEQUENCE [LARGE SCALE GENOMIC DNA]</scope>
    <source>
        <strain evidence="3 4">NPDC050403</strain>
    </source>
</reference>
<feature type="domain" description="Ketoreductase" evidence="2">
    <location>
        <begin position="10"/>
        <end position="179"/>
    </location>
</feature>
<dbReference type="InterPro" id="IPR036291">
    <property type="entry name" value="NAD(P)-bd_dom_sf"/>
</dbReference>
<dbReference type="Pfam" id="PF13561">
    <property type="entry name" value="adh_short_C2"/>
    <property type="match status" value="1"/>
</dbReference>
<evidence type="ECO:0000259" key="2">
    <source>
        <dbReference type="SMART" id="SM00822"/>
    </source>
</evidence>
<dbReference type="RefSeq" id="WP_357788395.1">
    <property type="nucleotide sequence ID" value="NZ_JBFAKC010000017.1"/>
</dbReference>
<dbReference type="InterPro" id="IPR002347">
    <property type="entry name" value="SDR_fam"/>
</dbReference>
<dbReference type="CDD" id="cd05233">
    <property type="entry name" value="SDR_c"/>
    <property type="match status" value="1"/>
</dbReference>
<dbReference type="PRINTS" id="PR00081">
    <property type="entry name" value="GDHRDH"/>
</dbReference>
<dbReference type="Gene3D" id="3.40.50.720">
    <property type="entry name" value="NAD(P)-binding Rossmann-like Domain"/>
    <property type="match status" value="1"/>
</dbReference>
<name>A0ABV3G240_9NOCA</name>
<dbReference type="PANTHER" id="PTHR42760:SF132">
    <property type="entry name" value="SHORT-CHAIN DEHYDROGENASE_REDUCTASE FAMILY PROTEIN"/>
    <property type="match status" value="1"/>
</dbReference>
<dbReference type="SUPFAM" id="SSF51735">
    <property type="entry name" value="NAD(P)-binding Rossmann-fold domains"/>
    <property type="match status" value="1"/>
</dbReference>
<dbReference type="EMBL" id="JBFAKC010000017">
    <property type="protein sequence ID" value="MEV0711743.1"/>
    <property type="molecule type" value="Genomic_DNA"/>
</dbReference>
<dbReference type="InterPro" id="IPR020904">
    <property type="entry name" value="Sc_DH/Rdtase_CS"/>
</dbReference>
<dbReference type="SMART" id="SM00822">
    <property type="entry name" value="PKS_KR"/>
    <property type="match status" value="1"/>
</dbReference>
<proteinExistence type="inferred from homology"/>
<dbReference type="NCBIfam" id="NF005893">
    <property type="entry name" value="PRK07856.1"/>
    <property type="match status" value="1"/>
</dbReference>
<comment type="similarity">
    <text evidence="1">Belongs to the short-chain dehydrogenases/reductases (SDR) family.</text>
</comment>
<gene>
    <name evidence="3" type="ORF">AB0I48_29715</name>
</gene>
<comment type="caution">
    <text evidence="3">The sequence shown here is derived from an EMBL/GenBank/DDBJ whole genome shotgun (WGS) entry which is preliminary data.</text>
</comment>
<dbReference type="PRINTS" id="PR00080">
    <property type="entry name" value="SDRFAMILY"/>
</dbReference>
<sequence>MALEIDLAGRVVLVTGGVRGVGAGISRVFLEAGATVVACARRPADRPVAFGAREIDYLPCDVRDADAVRGLVDAIVARHGRLDHVVNNAGGAPFAPSATASKNFNTKIVELNLMAPLLVSQAAYGVMRDQTDGGSIVMISSVSGHRASPGTAAYGAAKAGMDSLTQSLSVEWAPRVRVNSLIVGMVETELSELHYGDRDGIDAVSETIPLRRMATPEDIGRCAVFLASPLAAYVSGATLLVHGGGERPAFLAASTAEIGAVSTPEKA</sequence>
<dbReference type="PANTHER" id="PTHR42760">
    <property type="entry name" value="SHORT-CHAIN DEHYDROGENASES/REDUCTASES FAMILY MEMBER"/>
    <property type="match status" value="1"/>
</dbReference>
<dbReference type="InterPro" id="IPR057326">
    <property type="entry name" value="KR_dom"/>
</dbReference>
<dbReference type="Proteomes" id="UP001551695">
    <property type="component" value="Unassembled WGS sequence"/>
</dbReference>
<organism evidence="3 4">
    <name type="scientific">Nocardia aurea</name>
    <dbReference type="NCBI Taxonomy" id="2144174"/>
    <lineage>
        <taxon>Bacteria</taxon>
        <taxon>Bacillati</taxon>
        <taxon>Actinomycetota</taxon>
        <taxon>Actinomycetes</taxon>
        <taxon>Mycobacteriales</taxon>
        <taxon>Nocardiaceae</taxon>
        <taxon>Nocardia</taxon>
    </lineage>
</organism>
<dbReference type="PROSITE" id="PS00061">
    <property type="entry name" value="ADH_SHORT"/>
    <property type="match status" value="1"/>
</dbReference>